<dbReference type="InterPro" id="IPR020834">
    <property type="entry name" value="LipOase_CS"/>
</dbReference>
<dbReference type="InterPro" id="IPR036392">
    <property type="entry name" value="PLAT/LH2_dom_sf"/>
</dbReference>
<dbReference type="Gene3D" id="4.10.375.10">
    <property type="entry name" value="Lipoxygenase-1, Domain 2"/>
    <property type="match status" value="1"/>
</dbReference>
<comment type="subcellular location">
    <subcellularLocation>
        <location evidence="1">Cytoplasm</location>
    </subcellularLocation>
</comment>
<feature type="region of interest" description="Disordered" evidence="15">
    <location>
        <begin position="234"/>
        <end position="270"/>
    </location>
</feature>
<accession>Q9M5D3</accession>
<dbReference type="GO" id="GO:0046872">
    <property type="term" value="F:metal ion binding"/>
    <property type="evidence" value="ECO:0007669"/>
    <property type="project" value="UniProtKB-UniRule"/>
</dbReference>
<dbReference type="InterPro" id="IPR042057">
    <property type="entry name" value="Lipoxy_PLAT/LH2"/>
</dbReference>
<dbReference type="InterPro" id="IPR036226">
    <property type="entry name" value="LipOase_C_sf"/>
</dbReference>
<sequence>MVSVRRSAGIRGRAGILNRGHKIKWTVVLMRKNVLDVDTFTDVAATANIGGLIGTGINVIGSTVDALTAFLGRSVSLQLISSTQSDVNGNGKVVKDTFLEGIIASLPTLELENLAFSIHFEWDDSMGIPGAFYIKNYMQVEFFLKTLTLEDVPNQGTIHFVCNSWVYNSKLYKSPRIFFSNKPYLPSETPAPLVKYREEDLKILRGDGKGERQEHERIYDYDVYNDLGNPDRNENHARPILGGSTTFLTSQGRTGRYPARNDPNSEKPGDVYVPRDENFGHLKSSDFLANSIKFLTRYVLPAFESVFDLNLTPNEFDSFQDVRDLYEGGIRLPTEVISTKRRLLVIKELFRTDGEQVLKFPPPRFLQVNEENSAWMTDEEFVIINELLVSHPCMDPTIYGDQNSKIPAEVLDLEGCSLEEAINGRRLFILDYHDVFMPYVRRINETHAKAYATRTILFLKEDGTLNPVAIELSLPHPDGDKSGAISDVILPAKGRCRKHNLATSQSLCHINDSCYHHLMSHWLNTHAVIEPFVIATNRQLSVIHPIYKLLSPHYRDTMNINALARQNLINSDGIIERTFLPSKFSVEMSSAVYKNWVFTDQALPADLIKRGMAVEDSSSPYGIRLVIEDYPYAVDGLEIWFAIKEWVQDYVSLYYPTDNDLKKDPELQNWWKEAVEVGHGDLKDKPWWPKMQTVEELVESCTTIIWTASALHAAVNFGQYPYGGLILNRPTLSRRLLPEQGTAEYEEMVKSHQKAYLRTITPKLETLIDLTTIEILSKHASDEVYLGERDNPHWTFDSRALEAFQRFGNKLSEIEEKLTEKNKDGRLSNRIGPVELPYTLLHPTSNEGLTFRGVPNSISI</sequence>
<comment type="similarity">
    <text evidence="2 14">Belongs to the lipoxygenase family.</text>
</comment>
<dbReference type="UniPathway" id="UPA00382"/>
<dbReference type="PROSITE" id="PS50095">
    <property type="entry name" value="PLAT"/>
    <property type="match status" value="1"/>
</dbReference>
<name>Q9M5D3_ARAHY</name>
<dbReference type="EC" id="1.13.11.-" evidence="14"/>
<keyword evidence="4 14" id="KW-0444">Lipid biosynthesis</keyword>
<keyword evidence="7" id="KW-0276">Fatty acid metabolism</keyword>
<keyword evidence="11" id="KW-0443">Lipid metabolism</keyword>
<evidence type="ECO:0000313" key="18">
    <source>
        <dbReference type="EMBL" id="AAF60270.1"/>
    </source>
</evidence>
<evidence type="ECO:0000256" key="14">
    <source>
        <dbReference type="RuleBase" id="RU003975"/>
    </source>
</evidence>
<keyword evidence="12 14" id="KW-0275">Fatty acid biosynthesis</keyword>
<dbReference type="InterPro" id="IPR001246">
    <property type="entry name" value="LipOase_plant"/>
</dbReference>
<evidence type="ECO:0000256" key="13">
    <source>
        <dbReference type="PROSITE-ProRule" id="PRU00152"/>
    </source>
</evidence>
<evidence type="ECO:0000256" key="1">
    <source>
        <dbReference type="ARBA" id="ARBA00004496"/>
    </source>
</evidence>
<comment type="function">
    <text evidence="14">Plant lipoxygenase may be involved in a number of diverse aspects of plant physiology including growth and development, pest resistance, and senescence or responses to wounding.</text>
</comment>
<dbReference type="Gene3D" id="2.60.60.20">
    <property type="entry name" value="PLAT/LH2 domain"/>
    <property type="match status" value="1"/>
</dbReference>
<dbReference type="InterPro" id="IPR027433">
    <property type="entry name" value="Lipoxygenase_dom_3"/>
</dbReference>
<evidence type="ECO:0000256" key="8">
    <source>
        <dbReference type="ARBA" id="ARBA00022964"/>
    </source>
</evidence>
<protein>
    <recommendedName>
        <fullName evidence="14">Lipoxygenase</fullName>
        <ecNumber evidence="14">1.13.11.-</ecNumber>
    </recommendedName>
</protein>
<evidence type="ECO:0000259" key="16">
    <source>
        <dbReference type="PROSITE" id="PS50095"/>
    </source>
</evidence>
<dbReference type="Gene3D" id="4.10.372.10">
    <property type="entry name" value="Lipoxygenase-1, Domain 3"/>
    <property type="match status" value="1"/>
</dbReference>
<dbReference type="GO" id="GO:0006633">
    <property type="term" value="P:fatty acid biosynthetic process"/>
    <property type="evidence" value="ECO:0007669"/>
    <property type="project" value="UniProtKB-KW"/>
</dbReference>
<feature type="domain" description="Lipoxygenase" evidence="17">
    <location>
        <begin position="183"/>
        <end position="860"/>
    </location>
</feature>
<feature type="compositionally biased region" description="Polar residues" evidence="15">
    <location>
        <begin position="243"/>
        <end position="253"/>
    </location>
</feature>
<dbReference type="InterPro" id="IPR000907">
    <property type="entry name" value="LipOase"/>
</dbReference>
<dbReference type="GO" id="GO:0034440">
    <property type="term" value="P:lipid oxidation"/>
    <property type="evidence" value="ECO:0007669"/>
    <property type="project" value="InterPro"/>
</dbReference>
<dbReference type="BRENDA" id="1.13.11.B6">
    <property type="organism ID" value="404"/>
</dbReference>
<organism evidence="18">
    <name type="scientific">Arachis hypogaea</name>
    <name type="common">Peanut</name>
    <dbReference type="NCBI Taxonomy" id="3818"/>
    <lineage>
        <taxon>Eukaryota</taxon>
        <taxon>Viridiplantae</taxon>
        <taxon>Streptophyta</taxon>
        <taxon>Embryophyta</taxon>
        <taxon>Tracheophyta</taxon>
        <taxon>Spermatophyta</taxon>
        <taxon>Magnoliopsida</taxon>
        <taxon>eudicotyledons</taxon>
        <taxon>Gunneridae</taxon>
        <taxon>Pentapetalae</taxon>
        <taxon>rosids</taxon>
        <taxon>fabids</taxon>
        <taxon>Fabales</taxon>
        <taxon>Fabaceae</taxon>
        <taxon>Papilionoideae</taxon>
        <taxon>50 kb inversion clade</taxon>
        <taxon>dalbergioids sensu lato</taxon>
        <taxon>Dalbergieae</taxon>
        <taxon>Pterocarpus clade</taxon>
        <taxon>Arachis</taxon>
    </lineage>
</organism>
<dbReference type="Gene3D" id="1.20.245.10">
    <property type="entry name" value="Lipoxygenase-1, Domain 5"/>
    <property type="match status" value="1"/>
</dbReference>
<reference evidence="18" key="1">
    <citation type="journal article" date="2000" name="Plant Mol. Biol.">
        <title>A peanut seed lipoxygenase responsive to Aspergillus colonization.</title>
        <authorList>
            <person name="Burow G.B."/>
            <person name="Gardner H.W."/>
            <person name="Keller N.P."/>
        </authorList>
    </citation>
    <scope>NUCLEOTIDE SEQUENCE</scope>
    <source>
        <tissue evidence="18">Seed</tissue>
    </source>
</reference>
<dbReference type="Gene3D" id="3.10.450.60">
    <property type="match status" value="1"/>
</dbReference>
<evidence type="ECO:0000256" key="4">
    <source>
        <dbReference type="ARBA" id="ARBA00022516"/>
    </source>
</evidence>
<dbReference type="PANTHER" id="PTHR11771">
    <property type="entry name" value="LIPOXYGENASE"/>
    <property type="match status" value="1"/>
</dbReference>
<evidence type="ECO:0000256" key="15">
    <source>
        <dbReference type="SAM" id="MobiDB-lite"/>
    </source>
</evidence>
<dbReference type="GO" id="GO:0031408">
    <property type="term" value="P:oxylipin biosynthetic process"/>
    <property type="evidence" value="ECO:0007669"/>
    <property type="project" value="UniProtKB-UniRule"/>
</dbReference>
<evidence type="ECO:0000256" key="6">
    <source>
        <dbReference type="ARBA" id="ARBA00022767"/>
    </source>
</evidence>
<evidence type="ECO:0000256" key="5">
    <source>
        <dbReference type="ARBA" id="ARBA00022723"/>
    </source>
</evidence>
<dbReference type="InterPro" id="IPR013819">
    <property type="entry name" value="LipOase_C"/>
</dbReference>
<evidence type="ECO:0000256" key="12">
    <source>
        <dbReference type="ARBA" id="ARBA00023160"/>
    </source>
</evidence>
<dbReference type="GO" id="GO:0005737">
    <property type="term" value="C:cytoplasm"/>
    <property type="evidence" value="ECO:0007669"/>
    <property type="project" value="UniProtKB-SubCell"/>
</dbReference>
<keyword evidence="5" id="KW-0479">Metal-binding</keyword>
<dbReference type="AlphaFoldDB" id="Q9M5D3"/>
<dbReference type="Pfam" id="PF00305">
    <property type="entry name" value="Lipoxygenase"/>
    <property type="match status" value="1"/>
</dbReference>
<comment type="pathway">
    <text evidence="14">Lipid metabolism; oxylipin biosynthesis.</text>
</comment>
<proteinExistence type="evidence at transcript level"/>
<keyword evidence="3" id="KW-0963">Cytoplasm</keyword>
<dbReference type="EMBL" id="AF231454">
    <property type="protein sequence ID" value="AAF60270.1"/>
    <property type="molecule type" value="mRNA"/>
</dbReference>
<evidence type="ECO:0000259" key="17">
    <source>
        <dbReference type="PROSITE" id="PS51393"/>
    </source>
</evidence>
<feature type="domain" description="PLAT" evidence="16">
    <location>
        <begin position="55"/>
        <end position="180"/>
    </location>
</feature>
<evidence type="ECO:0000256" key="10">
    <source>
        <dbReference type="ARBA" id="ARBA00023004"/>
    </source>
</evidence>
<dbReference type="SUPFAM" id="SSF48484">
    <property type="entry name" value="Lipoxigenase"/>
    <property type="match status" value="1"/>
</dbReference>
<dbReference type="PRINTS" id="PR00087">
    <property type="entry name" value="LIPOXYGENASE"/>
</dbReference>
<reference evidence="18" key="2">
    <citation type="submission" date="2000-02" db="EMBL/GenBank/DDBJ databases">
        <authorList>
            <person name="Keller N."/>
            <person name="Burow G."/>
        </authorList>
    </citation>
    <scope>NUCLEOTIDE SEQUENCE</scope>
    <source>
        <tissue evidence="18">Seed</tissue>
    </source>
</reference>
<dbReference type="PRINTS" id="PR00468">
    <property type="entry name" value="PLTLPOXGNASE"/>
</dbReference>
<evidence type="ECO:0000256" key="3">
    <source>
        <dbReference type="ARBA" id="ARBA00022490"/>
    </source>
</evidence>
<evidence type="ECO:0000256" key="2">
    <source>
        <dbReference type="ARBA" id="ARBA00009419"/>
    </source>
</evidence>
<evidence type="ECO:0000256" key="9">
    <source>
        <dbReference type="ARBA" id="ARBA00023002"/>
    </source>
</evidence>
<keyword evidence="8" id="KW-0223">Dioxygenase</keyword>
<dbReference type="SMART" id="SM00308">
    <property type="entry name" value="LH2"/>
    <property type="match status" value="1"/>
</dbReference>
<keyword evidence="9" id="KW-0560">Oxidoreductase</keyword>
<keyword evidence="10" id="KW-0408">Iron</keyword>
<evidence type="ECO:0000256" key="11">
    <source>
        <dbReference type="ARBA" id="ARBA00023098"/>
    </source>
</evidence>
<dbReference type="PROSITE" id="PS51393">
    <property type="entry name" value="LIPOXYGENASE_3"/>
    <property type="match status" value="1"/>
</dbReference>
<dbReference type="SUPFAM" id="SSF49723">
    <property type="entry name" value="Lipase/lipooxygenase domain (PLAT/LH2 domain)"/>
    <property type="match status" value="1"/>
</dbReference>
<dbReference type="InterPro" id="IPR001024">
    <property type="entry name" value="PLAT/LH2_dom"/>
</dbReference>
<comment type="caution">
    <text evidence="13">Lacks conserved residue(s) required for the propagation of feature annotation.</text>
</comment>
<dbReference type="PROSITE" id="PS00081">
    <property type="entry name" value="LIPOXYGENASE_2"/>
    <property type="match status" value="1"/>
</dbReference>
<keyword evidence="6 14" id="KW-0925">Oxylipin biosynthesis</keyword>
<evidence type="ECO:0000256" key="7">
    <source>
        <dbReference type="ARBA" id="ARBA00022832"/>
    </source>
</evidence>
<dbReference type="GO" id="GO:0016702">
    <property type="term" value="F:oxidoreductase activity, acting on single donors with incorporation of molecular oxygen, incorporation of two atoms of oxygen"/>
    <property type="evidence" value="ECO:0007669"/>
    <property type="project" value="InterPro"/>
</dbReference>
<dbReference type="CDD" id="cd01751">
    <property type="entry name" value="PLAT_LH2"/>
    <property type="match status" value="1"/>
</dbReference>
<dbReference type="Pfam" id="PF01477">
    <property type="entry name" value="PLAT"/>
    <property type="match status" value="1"/>
</dbReference>
<dbReference type="FunFam" id="1.20.245.10:FF:000002">
    <property type="entry name" value="Lipoxygenase"/>
    <property type="match status" value="1"/>
</dbReference>